<dbReference type="PROSITE" id="PS50103">
    <property type="entry name" value="ZF_C3H1"/>
    <property type="match status" value="1"/>
</dbReference>
<dbReference type="FunFam" id="4.10.1000.10:FF:000001">
    <property type="entry name" value="zinc finger CCCH domain-containing protein 15-like"/>
    <property type="match status" value="1"/>
</dbReference>
<dbReference type="SUPFAM" id="SSF90229">
    <property type="entry name" value="CCCH zinc finger"/>
    <property type="match status" value="1"/>
</dbReference>
<dbReference type="EMBL" id="NKXS01004549">
    <property type="protein sequence ID" value="PIN06025.1"/>
    <property type="molecule type" value="Genomic_DNA"/>
</dbReference>
<evidence type="ECO:0000313" key="8">
    <source>
        <dbReference type="Proteomes" id="UP000231279"/>
    </source>
</evidence>
<dbReference type="OrthoDB" id="446617at2759"/>
<dbReference type="Gene3D" id="4.10.1000.10">
    <property type="entry name" value="Zinc finger, CCCH-type"/>
    <property type="match status" value="1"/>
</dbReference>
<evidence type="ECO:0000256" key="3">
    <source>
        <dbReference type="ARBA" id="ARBA00022771"/>
    </source>
</evidence>
<dbReference type="Pfam" id="PF00642">
    <property type="entry name" value="zf-CCCH"/>
    <property type="match status" value="1"/>
</dbReference>
<evidence type="ECO:0000313" key="7">
    <source>
        <dbReference type="EMBL" id="PIN06025.1"/>
    </source>
</evidence>
<accession>A0A2G9GLD7</accession>
<dbReference type="InterPro" id="IPR045877">
    <property type="entry name" value="ZFP36-like"/>
</dbReference>
<keyword evidence="3 5" id="KW-0863">Zinc-finger</keyword>
<keyword evidence="2" id="KW-0677">Repeat</keyword>
<gene>
    <name evidence="7" type="ORF">CDL12_21430</name>
</gene>
<evidence type="ECO:0000256" key="2">
    <source>
        <dbReference type="ARBA" id="ARBA00022737"/>
    </source>
</evidence>
<dbReference type="PANTHER" id="PTHR12547">
    <property type="entry name" value="CCCH ZINC FINGER/TIS11-RELATED"/>
    <property type="match status" value="1"/>
</dbReference>
<evidence type="ECO:0000259" key="6">
    <source>
        <dbReference type="PROSITE" id="PS50103"/>
    </source>
</evidence>
<dbReference type="STRING" id="429701.A0A2G9GLD7"/>
<keyword evidence="4 5" id="KW-0862">Zinc</keyword>
<organism evidence="7 8">
    <name type="scientific">Handroanthus impetiginosus</name>
    <dbReference type="NCBI Taxonomy" id="429701"/>
    <lineage>
        <taxon>Eukaryota</taxon>
        <taxon>Viridiplantae</taxon>
        <taxon>Streptophyta</taxon>
        <taxon>Embryophyta</taxon>
        <taxon>Tracheophyta</taxon>
        <taxon>Spermatophyta</taxon>
        <taxon>Magnoliopsida</taxon>
        <taxon>eudicotyledons</taxon>
        <taxon>Gunneridae</taxon>
        <taxon>Pentapetalae</taxon>
        <taxon>asterids</taxon>
        <taxon>lamiids</taxon>
        <taxon>Lamiales</taxon>
        <taxon>Bignoniaceae</taxon>
        <taxon>Crescentiina</taxon>
        <taxon>Tabebuia alliance</taxon>
        <taxon>Handroanthus</taxon>
    </lineage>
</organism>
<name>A0A2G9GLD7_9LAMI</name>
<comment type="caution">
    <text evidence="7">The sequence shown here is derived from an EMBL/GenBank/DDBJ whole genome shotgun (WGS) entry which is preliminary data.</text>
</comment>
<dbReference type="Proteomes" id="UP000231279">
    <property type="component" value="Unassembled WGS sequence"/>
</dbReference>
<dbReference type="GO" id="GO:0008270">
    <property type="term" value="F:zinc ion binding"/>
    <property type="evidence" value="ECO:0007669"/>
    <property type="project" value="UniProtKB-KW"/>
</dbReference>
<protein>
    <recommendedName>
        <fullName evidence="6">C3H1-type domain-containing protein</fullName>
    </recommendedName>
</protein>
<dbReference type="SMART" id="SM00356">
    <property type="entry name" value="ZnF_C3H1"/>
    <property type="match status" value="1"/>
</dbReference>
<proteinExistence type="predicted"/>
<evidence type="ECO:0000256" key="5">
    <source>
        <dbReference type="PROSITE-ProRule" id="PRU00723"/>
    </source>
</evidence>
<keyword evidence="1 5" id="KW-0479">Metal-binding</keyword>
<dbReference type="AlphaFoldDB" id="A0A2G9GLD7"/>
<evidence type="ECO:0000256" key="1">
    <source>
        <dbReference type="ARBA" id="ARBA00022723"/>
    </source>
</evidence>
<reference evidence="8" key="1">
    <citation type="journal article" date="2018" name="Gigascience">
        <title>Genome assembly of the Pink Ipe (Handroanthus impetiginosus, Bignoniaceae), a highly valued, ecologically keystone Neotropical timber forest tree.</title>
        <authorList>
            <person name="Silva-Junior O.B."/>
            <person name="Grattapaglia D."/>
            <person name="Novaes E."/>
            <person name="Collevatti R.G."/>
        </authorList>
    </citation>
    <scope>NUCLEOTIDE SEQUENCE [LARGE SCALE GENOMIC DNA]</scope>
    <source>
        <strain evidence="8">cv. UFG-1</strain>
    </source>
</reference>
<sequence>MENPRSSKATKLKSTDDVLSPINMLNFACGRHYSSVFDPYASDSSDSPSPLMKYLRSADPAALVDSPPVFLTPVKVEEDVIVMDGIPVPKSNKKCTEVKTRLPLTSSSVVGGSAGGLNSISSGAGARGNGNDNSKSYKHRLCRFWGTGGACLFGSECQFAHGKEELRPTRSSCKIQLEV</sequence>
<feature type="zinc finger region" description="C3H1-type" evidence="5">
    <location>
        <begin position="136"/>
        <end position="164"/>
    </location>
</feature>
<dbReference type="InterPro" id="IPR000571">
    <property type="entry name" value="Znf_CCCH"/>
</dbReference>
<dbReference type="InterPro" id="IPR036855">
    <property type="entry name" value="Znf_CCCH_sf"/>
</dbReference>
<evidence type="ECO:0000256" key="4">
    <source>
        <dbReference type="ARBA" id="ARBA00022833"/>
    </source>
</evidence>
<dbReference type="PANTHER" id="PTHR12547:SF18">
    <property type="entry name" value="PROTEIN TIS11"/>
    <property type="match status" value="1"/>
</dbReference>
<keyword evidence="8" id="KW-1185">Reference proteome</keyword>
<feature type="domain" description="C3H1-type" evidence="6">
    <location>
        <begin position="136"/>
        <end position="164"/>
    </location>
</feature>
<dbReference type="GO" id="GO:0003729">
    <property type="term" value="F:mRNA binding"/>
    <property type="evidence" value="ECO:0007669"/>
    <property type="project" value="InterPro"/>
</dbReference>